<sequence length="82" mass="9145">MTIKEVLEKLLRDSDETDDWGFPGRDDDAELLAPIVEAGLRAAASEALEYENRQLVYLDREGCIQSCIAAGKKAMRKFVNGQ</sequence>
<gene>
    <name evidence="1" type="ORF">LCGC14_1678090</name>
</gene>
<evidence type="ECO:0000313" key="1">
    <source>
        <dbReference type="EMBL" id="KKM17201.1"/>
    </source>
</evidence>
<protein>
    <submittedName>
        <fullName evidence="1">Uncharacterized protein</fullName>
    </submittedName>
</protein>
<dbReference type="AlphaFoldDB" id="A0A0F9HPH6"/>
<dbReference type="EMBL" id="LAZR01014506">
    <property type="protein sequence ID" value="KKM17201.1"/>
    <property type="molecule type" value="Genomic_DNA"/>
</dbReference>
<organism evidence="1">
    <name type="scientific">marine sediment metagenome</name>
    <dbReference type="NCBI Taxonomy" id="412755"/>
    <lineage>
        <taxon>unclassified sequences</taxon>
        <taxon>metagenomes</taxon>
        <taxon>ecological metagenomes</taxon>
    </lineage>
</organism>
<name>A0A0F9HPH6_9ZZZZ</name>
<reference evidence="1" key="1">
    <citation type="journal article" date="2015" name="Nature">
        <title>Complex archaea that bridge the gap between prokaryotes and eukaryotes.</title>
        <authorList>
            <person name="Spang A."/>
            <person name="Saw J.H."/>
            <person name="Jorgensen S.L."/>
            <person name="Zaremba-Niedzwiedzka K."/>
            <person name="Martijn J."/>
            <person name="Lind A.E."/>
            <person name="van Eijk R."/>
            <person name="Schleper C."/>
            <person name="Guy L."/>
            <person name="Ettema T.J."/>
        </authorList>
    </citation>
    <scope>NUCLEOTIDE SEQUENCE</scope>
</reference>
<accession>A0A0F9HPH6</accession>
<proteinExistence type="predicted"/>
<comment type="caution">
    <text evidence="1">The sequence shown here is derived from an EMBL/GenBank/DDBJ whole genome shotgun (WGS) entry which is preliminary data.</text>
</comment>